<comment type="caution">
    <text evidence="2">The sequence shown here is derived from an EMBL/GenBank/DDBJ whole genome shotgun (WGS) entry which is preliminary data.</text>
</comment>
<feature type="non-terminal residue" evidence="2">
    <location>
        <position position="186"/>
    </location>
</feature>
<protein>
    <submittedName>
        <fullName evidence="2">Uncharacterized protein</fullName>
    </submittedName>
</protein>
<reference evidence="2 3" key="1">
    <citation type="journal article" date="2013" name="Curr. Biol.">
        <title>The Genome of the Foraminiferan Reticulomyxa filosa.</title>
        <authorList>
            <person name="Glockner G."/>
            <person name="Hulsmann N."/>
            <person name="Schleicher M."/>
            <person name="Noegel A.A."/>
            <person name="Eichinger L."/>
            <person name="Gallinger C."/>
            <person name="Pawlowski J."/>
            <person name="Sierra R."/>
            <person name="Euteneuer U."/>
            <person name="Pillet L."/>
            <person name="Moustafa A."/>
            <person name="Platzer M."/>
            <person name="Groth M."/>
            <person name="Szafranski K."/>
            <person name="Schliwa M."/>
        </authorList>
    </citation>
    <scope>NUCLEOTIDE SEQUENCE [LARGE SCALE GENOMIC DNA]</scope>
</reference>
<gene>
    <name evidence="2" type="ORF">RFI_16613</name>
</gene>
<organism evidence="2 3">
    <name type="scientific">Reticulomyxa filosa</name>
    <dbReference type="NCBI Taxonomy" id="46433"/>
    <lineage>
        <taxon>Eukaryota</taxon>
        <taxon>Sar</taxon>
        <taxon>Rhizaria</taxon>
        <taxon>Retaria</taxon>
        <taxon>Foraminifera</taxon>
        <taxon>Monothalamids</taxon>
        <taxon>Reticulomyxidae</taxon>
        <taxon>Reticulomyxa</taxon>
    </lineage>
</organism>
<sequence length="186" mass="21715">MSAPTLNDGKTVKTALSELQLRLQKMTEYSKFLSQYETDIKKKIQQHEKDIDKHVDSLIHKLNERRKVIKNQMFQWHYNKQTVIESEIKNCKTAQSQKLKSEMEILDLLSQENIPSIFSVYANQFDFIKHFQEIATKLSLIFHRDVELLQWPKNGNNNNNNGNDNPNPSPKVIDSTTPNANTRRSD</sequence>
<name>X6N3W2_RETFI</name>
<dbReference type="EMBL" id="ASPP01012440">
    <property type="protein sequence ID" value="ETO20603.1"/>
    <property type="molecule type" value="Genomic_DNA"/>
</dbReference>
<feature type="region of interest" description="Disordered" evidence="1">
    <location>
        <begin position="153"/>
        <end position="186"/>
    </location>
</feature>
<evidence type="ECO:0000256" key="1">
    <source>
        <dbReference type="SAM" id="MobiDB-lite"/>
    </source>
</evidence>
<dbReference type="Proteomes" id="UP000023152">
    <property type="component" value="Unassembled WGS sequence"/>
</dbReference>
<accession>X6N3W2</accession>
<evidence type="ECO:0000313" key="2">
    <source>
        <dbReference type="EMBL" id="ETO20603.1"/>
    </source>
</evidence>
<proteinExistence type="predicted"/>
<evidence type="ECO:0000313" key="3">
    <source>
        <dbReference type="Proteomes" id="UP000023152"/>
    </source>
</evidence>
<feature type="compositionally biased region" description="Low complexity" evidence="1">
    <location>
        <begin position="154"/>
        <end position="166"/>
    </location>
</feature>
<keyword evidence="3" id="KW-1185">Reference proteome</keyword>
<dbReference type="AlphaFoldDB" id="X6N3W2"/>
<feature type="compositionally biased region" description="Polar residues" evidence="1">
    <location>
        <begin position="174"/>
        <end position="186"/>
    </location>
</feature>